<dbReference type="SMART" id="SM00448">
    <property type="entry name" value="REC"/>
    <property type="match status" value="1"/>
</dbReference>
<dbReference type="NCBIfam" id="TIGR00229">
    <property type="entry name" value="sensory_box"/>
    <property type="match status" value="3"/>
</dbReference>
<dbReference type="InterPro" id="IPR013655">
    <property type="entry name" value="PAS_fold_3"/>
</dbReference>
<feature type="domain" description="Response regulatory" evidence="13">
    <location>
        <begin position="912"/>
        <end position="1028"/>
    </location>
</feature>
<dbReference type="CDD" id="cd04620">
    <property type="entry name" value="CBS_two-component_sensor_histidine_kinase_repeat1"/>
    <property type="match status" value="1"/>
</dbReference>
<evidence type="ECO:0000313" key="18">
    <source>
        <dbReference type="Proteomes" id="UP000660270"/>
    </source>
</evidence>
<dbReference type="EMBL" id="JACJTM010000056">
    <property type="protein sequence ID" value="MBD2687089.1"/>
    <property type="molecule type" value="Genomic_DNA"/>
</dbReference>
<dbReference type="InterPro" id="IPR000700">
    <property type="entry name" value="PAS-assoc_C"/>
</dbReference>
<dbReference type="Gene3D" id="3.40.50.2300">
    <property type="match status" value="1"/>
</dbReference>
<dbReference type="PRINTS" id="PR00344">
    <property type="entry name" value="BCTRLSENSOR"/>
</dbReference>
<comment type="caution">
    <text evidence="17">The sequence shown here is derived from an EMBL/GenBank/DDBJ whole genome shotgun (WGS) entry which is preliminary data.</text>
</comment>
<dbReference type="InterPro" id="IPR035965">
    <property type="entry name" value="PAS-like_dom_sf"/>
</dbReference>
<dbReference type="SUPFAM" id="SSF54631">
    <property type="entry name" value="CBS-domain pair"/>
    <property type="match status" value="1"/>
</dbReference>
<dbReference type="InterPro" id="IPR004358">
    <property type="entry name" value="Sig_transdc_His_kin-like_C"/>
</dbReference>
<dbReference type="PANTHER" id="PTHR43065">
    <property type="entry name" value="SENSOR HISTIDINE KINASE"/>
    <property type="match status" value="1"/>
</dbReference>
<feature type="coiled-coil region" evidence="11">
    <location>
        <begin position="203"/>
        <end position="237"/>
    </location>
</feature>
<evidence type="ECO:0000259" key="13">
    <source>
        <dbReference type="PROSITE" id="PS50110"/>
    </source>
</evidence>
<dbReference type="SUPFAM" id="SSF47384">
    <property type="entry name" value="Homodimeric domain of signal transducing histidine kinase"/>
    <property type="match status" value="1"/>
</dbReference>
<dbReference type="EC" id="2.7.13.3" evidence="2"/>
<gene>
    <name evidence="17" type="ORF">H6G43_18130</name>
</gene>
<dbReference type="Gene3D" id="3.30.565.10">
    <property type="entry name" value="Histidine kinase-like ATPase, C-terminal domain"/>
    <property type="match status" value="1"/>
</dbReference>
<dbReference type="Gene3D" id="3.10.580.10">
    <property type="entry name" value="CBS-domain"/>
    <property type="match status" value="1"/>
</dbReference>
<dbReference type="Gene3D" id="2.10.70.100">
    <property type="match status" value="1"/>
</dbReference>
<dbReference type="SUPFAM" id="SSF52172">
    <property type="entry name" value="CheY-like"/>
    <property type="match status" value="1"/>
</dbReference>
<evidence type="ECO:0000256" key="2">
    <source>
        <dbReference type="ARBA" id="ARBA00012438"/>
    </source>
</evidence>
<dbReference type="InterPro" id="IPR011006">
    <property type="entry name" value="CheY-like_superfamily"/>
</dbReference>
<dbReference type="InterPro" id="IPR000014">
    <property type="entry name" value="PAS"/>
</dbReference>
<comment type="catalytic activity">
    <reaction evidence="1">
        <text>ATP + protein L-histidine = ADP + protein N-phospho-L-histidine.</text>
        <dbReference type="EC" id="2.7.13.3"/>
    </reaction>
</comment>
<dbReference type="Pfam" id="PF00072">
    <property type="entry name" value="Response_reg"/>
    <property type="match status" value="1"/>
</dbReference>
<dbReference type="InterPro" id="IPR003661">
    <property type="entry name" value="HisK_dim/P_dom"/>
</dbReference>
<accession>A0ABR8IWL1</accession>
<dbReference type="InterPro" id="IPR003594">
    <property type="entry name" value="HATPase_dom"/>
</dbReference>
<keyword evidence="4" id="KW-0808">Transferase</keyword>
<dbReference type="InterPro" id="IPR001610">
    <property type="entry name" value="PAC"/>
</dbReference>
<dbReference type="RefSeq" id="WP_190385649.1">
    <property type="nucleotide sequence ID" value="NZ_JACJTM010000056.1"/>
</dbReference>
<dbReference type="PROSITE" id="PS51371">
    <property type="entry name" value="CBS"/>
    <property type="match status" value="2"/>
</dbReference>
<protein>
    <recommendedName>
        <fullName evidence="2">histidine kinase</fullName>
        <ecNumber evidence="2">2.7.13.3</ecNumber>
    </recommendedName>
</protein>
<organism evidence="17 18">
    <name type="scientific">Aphanizomenon flos-aquae FACHB-1249</name>
    <dbReference type="NCBI Taxonomy" id="2692889"/>
    <lineage>
        <taxon>Bacteria</taxon>
        <taxon>Bacillati</taxon>
        <taxon>Cyanobacteriota</taxon>
        <taxon>Cyanophyceae</taxon>
        <taxon>Nostocales</taxon>
        <taxon>Aphanizomenonaceae</taxon>
        <taxon>Aphanizomenon</taxon>
    </lineage>
</organism>
<keyword evidence="10" id="KW-0129">CBS domain</keyword>
<sequence>MDALTNGFDEKLINLPNLLQIINYSPLTISPDSYVTDAINLMNQTAAVNNPNQDPNDYILVVKGRQLQGIFTIKDVLRVIALNINLSAVKMSEVMTQPLITINHKTSEHILTVVALLQQHCLEHLPIVDDQGNLIGIVTKSNLLSALNVERMVGIIEALQENLPEFNTENRPINQELEVIRRQTHNHLQKWTRIQVDDDLKLNQGLQETLEELQIAEEELRQQNEQLQFSREITEAERLRYQNLFEFAPNGYLLTDSLGVIQQANHGAGSLLFVRQDHLIGKPLVVFIAEKYRSQFVSRLSKLQKLQEWEMDFQPRKSQLFPASIRVNPISNHDGEQIGLLWSITDISDRKKLEAALRQDSDILESRVKERTAELVIANQQLQHEIIEREYIQASLQESEARLNLALEAGNIGIWDWDIQTGIILWSATLGLIYDLPLNSPCPPIQEFLNLIYPEDRQHFQNCVSQSIEKKVDFVCEYKVVCRDLSLRWLSSRGKVYYNENGQPIRMIGTTRDISERKQNEQKIYEQAALLDIATDGIFVRDFQAKILFWNQGAERIYGWKREEVLEKNPKDIFYNSTSCEQEIIPLKNVVISGTWQGELYKLTQSNRVIIVQSRWTLMLDADGRPKSILTVDTDITEKKRLEEQFVRAQKMESIGTLAGGVAHNINNNLTPILGYAQLLKSKLLKGNNFLDKDNYLQMLTTIEDNAKKGATLVKQLLSFAKGVEIKYTIIQINDLIRDTIQIAKETFLLPQSIQFSTHLPPKLWTVYGDKSQLEQVLINLVVNAGHAMPNGGYISISAENLYIHEEMIPLNHNAKVGNYIVITVADTGTGMSPQTLEKIFEPFFTTKDIGQGTGLGLSTVIGTIKSHKGFINVDSELGKGSQFKVFLPSVNQEIITLKPDCGVTCPGHGELILVVDDEPQVLEVTKTILENYNYQTITAKNGMEAIAMYARHQDDISVVLIDMMMPEMNGSCAISNLKKINPQVRVIACSGRNINNILETNNENQVLGILSKPYTNQELLEALNFALK</sequence>
<keyword evidence="6" id="KW-0418">Kinase</keyword>
<feature type="modified residue" description="4-aspartylphosphate" evidence="9">
    <location>
        <position position="963"/>
    </location>
</feature>
<dbReference type="SUPFAM" id="SSF55874">
    <property type="entry name" value="ATPase domain of HSP90 chaperone/DNA topoisomerase II/histidine kinase"/>
    <property type="match status" value="1"/>
</dbReference>
<dbReference type="Gene3D" id="1.10.287.130">
    <property type="match status" value="1"/>
</dbReference>
<dbReference type="SMART" id="SM00091">
    <property type="entry name" value="PAS"/>
    <property type="match status" value="3"/>
</dbReference>
<evidence type="ECO:0000256" key="1">
    <source>
        <dbReference type="ARBA" id="ARBA00000085"/>
    </source>
</evidence>
<dbReference type="SMART" id="SM00086">
    <property type="entry name" value="PAC"/>
    <property type="match status" value="3"/>
</dbReference>
<dbReference type="PANTHER" id="PTHR43065:SF46">
    <property type="entry name" value="C4-DICARBOXYLATE TRANSPORT SENSOR PROTEIN DCTB"/>
    <property type="match status" value="1"/>
</dbReference>
<evidence type="ECO:0000256" key="7">
    <source>
        <dbReference type="ARBA" id="ARBA00022840"/>
    </source>
</evidence>
<dbReference type="CDD" id="cd00130">
    <property type="entry name" value="PAS"/>
    <property type="match status" value="3"/>
</dbReference>
<evidence type="ECO:0000256" key="11">
    <source>
        <dbReference type="SAM" id="Coils"/>
    </source>
</evidence>
<dbReference type="Pfam" id="PF00571">
    <property type="entry name" value="CBS"/>
    <property type="match status" value="2"/>
</dbReference>
<keyword evidence="18" id="KW-1185">Reference proteome</keyword>
<evidence type="ECO:0000256" key="5">
    <source>
        <dbReference type="ARBA" id="ARBA00022741"/>
    </source>
</evidence>
<dbReference type="Gene3D" id="3.30.450.20">
    <property type="entry name" value="PAS domain"/>
    <property type="match status" value="3"/>
</dbReference>
<feature type="domain" description="PAC" evidence="15">
    <location>
        <begin position="307"/>
        <end position="359"/>
    </location>
</feature>
<dbReference type="Pfam" id="PF08447">
    <property type="entry name" value="PAS_3"/>
    <property type="match status" value="1"/>
</dbReference>
<dbReference type="SMART" id="SM00116">
    <property type="entry name" value="CBS"/>
    <property type="match status" value="2"/>
</dbReference>
<evidence type="ECO:0000259" key="16">
    <source>
        <dbReference type="PROSITE" id="PS51371"/>
    </source>
</evidence>
<keyword evidence="3 9" id="KW-0597">Phosphoprotein</keyword>
<keyword evidence="7" id="KW-0067">ATP-binding</keyword>
<evidence type="ECO:0000259" key="15">
    <source>
        <dbReference type="PROSITE" id="PS50113"/>
    </source>
</evidence>
<dbReference type="Pfam" id="PF00512">
    <property type="entry name" value="HisKA"/>
    <property type="match status" value="1"/>
</dbReference>
<feature type="domain" description="PAS" evidence="14">
    <location>
        <begin position="530"/>
        <end position="569"/>
    </location>
</feature>
<dbReference type="Proteomes" id="UP000660270">
    <property type="component" value="Unassembled WGS sequence"/>
</dbReference>
<dbReference type="CDD" id="cd00082">
    <property type="entry name" value="HisKA"/>
    <property type="match status" value="1"/>
</dbReference>
<dbReference type="InterPro" id="IPR036890">
    <property type="entry name" value="HATPase_C_sf"/>
</dbReference>
<dbReference type="InterPro" id="IPR046342">
    <property type="entry name" value="CBS_dom_sf"/>
</dbReference>
<evidence type="ECO:0000259" key="12">
    <source>
        <dbReference type="PROSITE" id="PS50109"/>
    </source>
</evidence>
<dbReference type="Pfam" id="PF02518">
    <property type="entry name" value="HATPase_c"/>
    <property type="match status" value="1"/>
</dbReference>
<dbReference type="InterPro" id="IPR000644">
    <property type="entry name" value="CBS_dom"/>
</dbReference>
<name>A0ABR8IWL1_APHFL</name>
<evidence type="ECO:0000256" key="6">
    <source>
        <dbReference type="ARBA" id="ARBA00022777"/>
    </source>
</evidence>
<dbReference type="GeneID" id="78217785"/>
<keyword evidence="11" id="KW-0175">Coiled coil</keyword>
<evidence type="ECO:0000256" key="9">
    <source>
        <dbReference type="PROSITE-ProRule" id="PRU00169"/>
    </source>
</evidence>
<keyword evidence="5" id="KW-0547">Nucleotide-binding</keyword>
<dbReference type="PROSITE" id="PS50113">
    <property type="entry name" value="PAC"/>
    <property type="match status" value="3"/>
</dbReference>
<dbReference type="PROSITE" id="PS50112">
    <property type="entry name" value="PAS"/>
    <property type="match status" value="1"/>
</dbReference>
<dbReference type="PROSITE" id="PS50109">
    <property type="entry name" value="HIS_KIN"/>
    <property type="match status" value="1"/>
</dbReference>
<evidence type="ECO:0000256" key="3">
    <source>
        <dbReference type="ARBA" id="ARBA00022553"/>
    </source>
</evidence>
<evidence type="ECO:0000259" key="14">
    <source>
        <dbReference type="PROSITE" id="PS50112"/>
    </source>
</evidence>
<dbReference type="SMART" id="SM00387">
    <property type="entry name" value="HATPase_c"/>
    <property type="match status" value="1"/>
</dbReference>
<dbReference type="PROSITE" id="PS50110">
    <property type="entry name" value="RESPONSE_REGULATORY"/>
    <property type="match status" value="1"/>
</dbReference>
<evidence type="ECO:0000256" key="8">
    <source>
        <dbReference type="ARBA" id="ARBA00023012"/>
    </source>
</evidence>
<keyword evidence="8" id="KW-0902">Two-component regulatory system</keyword>
<dbReference type="SUPFAM" id="SSF55785">
    <property type="entry name" value="PYP-like sensor domain (PAS domain)"/>
    <property type="match status" value="3"/>
</dbReference>
<evidence type="ECO:0000256" key="4">
    <source>
        <dbReference type="ARBA" id="ARBA00022679"/>
    </source>
</evidence>
<dbReference type="InterPro" id="IPR005467">
    <property type="entry name" value="His_kinase_dom"/>
</dbReference>
<reference evidence="17 18" key="1">
    <citation type="journal article" date="2020" name="ISME J.">
        <title>Comparative genomics reveals insights into cyanobacterial evolution and habitat adaptation.</title>
        <authorList>
            <person name="Chen M.Y."/>
            <person name="Teng W.K."/>
            <person name="Zhao L."/>
            <person name="Hu C.X."/>
            <person name="Zhou Y.K."/>
            <person name="Han B.P."/>
            <person name="Song L.R."/>
            <person name="Shu W.S."/>
        </authorList>
    </citation>
    <scope>NUCLEOTIDE SEQUENCE [LARGE SCALE GENOMIC DNA]</scope>
    <source>
        <strain evidence="17 18">FACHB-1249</strain>
    </source>
</reference>
<feature type="domain" description="CBS" evidence="16">
    <location>
        <begin position="95"/>
        <end position="153"/>
    </location>
</feature>
<dbReference type="InterPro" id="IPR013767">
    <property type="entry name" value="PAS_fold"/>
</dbReference>
<feature type="domain" description="PAC" evidence="15">
    <location>
        <begin position="474"/>
        <end position="526"/>
    </location>
</feature>
<dbReference type="InterPro" id="IPR001789">
    <property type="entry name" value="Sig_transdc_resp-reg_receiver"/>
</dbReference>
<evidence type="ECO:0000313" key="17">
    <source>
        <dbReference type="EMBL" id="MBD2687089.1"/>
    </source>
</evidence>
<proteinExistence type="predicted"/>
<dbReference type="Pfam" id="PF00989">
    <property type="entry name" value="PAS"/>
    <property type="match status" value="2"/>
</dbReference>
<evidence type="ECO:0000256" key="10">
    <source>
        <dbReference type="PROSITE-ProRule" id="PRU00703"/>
    </source>
</evidence>
<feature type="domain" description="CBS" evidence="16">
    <location>
        <begin position="22"/>
        <end position="86"/>
    </location>
</feature>
<feature type="domain" description="Histidine kinase" evidence="12">
    <location>
        <begin position="661"/>
        <end position="892"/>
    </location>
</feature>
<feature type="domain" description="PAC" evidence="15">
    <location>
        <begin position="594"/>
        <end position="648"/>
    </location>
</feature>
<dbReference type="InterPro" id="IPR036097">
    <property type="entry name" value="HisK_dim/P_sf"/>
</dbReference>